<dbReference type="PATRIC" id="fig|467210.3.peg.1747"/>
<dbReference type="EMBL" id="LSDA01000099">
    <property type="protein sequence ID" value="KXB56851.1"/>
    <property type="molecule type" value="Genomic_DNA"/>
</dbReference>
<dbReference type="STRING" id="467210.HMPREF1866_01761"/>
<evidence type="ECO:0000313" key="1">
    <source>
        <dbReference type="EMBL" id="KXB56851.1"/>
    </source>
</evidence>
<dbReference type="OrthoDB" id="9786961at2"/>
<evidence type="ECO:0000313" key="2">
    <source>
        <dbReference type="Proteomes" id="UP000070394"/>
    </source>
</evidence>
<dbReference type="PANTHER" id="PTHR38733:SF1">
    <property type="entry name" value="TYPE IV METHYL-DIRECTED RESTRICTION ENZYME ECOKMCRBC"/>
    <property type="match status" value="1"/>
</dbReference>
<dbReference type="RefSeq" id="WP_060931467.1">
    <property type="nucleotide sequence ID" value="NZ_KQ959833.1"/>
</dbReference>
<dbReference type="AlphaFoldDB" id="A0A133ZN78"/>
<gene>
    <name evidence="1" type="ORF">HMPREF1866_01761</name>
</gene>
<organism evidence="1 2">
    <name type="scientific">Lachnoanaerobaculum saburreum</name>
    <dbReference type="NCBI Taxonomy" id="467210"/>
    <lineage>
        <taxon>Bacteria</taxon>
        <taxon>Bacillati</taxon>
        <taxon>Bacillota</taxon>
        <taxon>Clostridia</taxon>
        <taxon>Lachnospirales</taxon>
        <taxon>Lachnospiraceae</taxon>
        <taxon>Lachnoanaerobaculum</taxon>
    </lineage>
</organism>
<dbReference type="Pfam" id="PF10117">
    <property type="entry name" value="McrBC"/>
    <property type="match status" value="1"/>
</dbReference>
<protein>
    <recommendedName>
        <fullName evidence="3">Restriction endonuclease</fullName>
    </recommendedName>
</protein>
<evidence type="ECO:0008006" key="3">
    <source>
        <dbReference type="Google" id="ProtNLM"/>
    </source>
</evidence>
<name>A0A133ZN78_9FIRM</name>
<comment type="caution">
    <text evidence="1">The sequence shown here is derived from an EMBL/GenBank/DDBJ whole genome shotgun (WGS) entry which is preliminary data.</text>
</comment>
<dbReference type="PANTHER" id="PTHR38733">
    <property type="entry name" value="PROTEIN MCRC"/>
    <property type="match status" value="1"/>
</dbReference>
<dbReference type="InterPro" id="IPR019292">
    <property type="entry name" value="McrC"/>
</dbReference>
<accession>A0A133ZN78</accession>
<keyword evidence="2" id="KW-1185">Reference proteome</keyword>
<dbReference type="Proteomes" id="UP000070394">
    <property type="component" value="Unassembled WGS sequence"/>
</dbReference>
<proteinExistence type="predicted"/>
<reference evidence="2" key="1">
    <citation type="submission" date="2016-01" db="EMBL/GenBank/DDBJ databases">
        <authorList>
            <person name="Mitreva M."/>
            <person name="Pepin K.H."/>
            <person name="Mihindukulasuriya K.A."/>
            <person name="Fulton R."/>
            <person name="Fronick C."/>
            <person name="O'Laughlin M."/>
            <person name="Miner T."/>
            <person name="Herter B."/>
            <person name="Rosa B.A."/>
            <person name="Cordes M."/>
            <person name="Tomlinson C."/>
            <person name="Wollam A."/>
            <person name="Palsikar V.B."/>
            <person name="Mardis E.R."/>
            <person name="Wilson R.K."/>
        </authorList>
    </citation>
    <scope>NUCLEOTIDE SEQUENCE [LARGE SCALE GENOMIC DNA]</scope>
    <source>
        <strain evidence="2">DNF00896</strain>
    </source>
</reference>
<sequence length="430" mass="51103">MNKLLEVREFDTIIGNENYKDDKDYKYFEAFDSLLDFIREFDCNDENLDALKFMRIRYKRSIGNVVSIKNYVGLIQMKNGYRVQILPKIDLGKVEDGNTQTKKVFLKMLRSMKDFPSKVFNDAAMNIDKMNLYEIFINMYIQEVRQLVKHGIRSNYVQQEDNQGYFKGKLLVNKHIKANLSHKERFYVLFDEFHPNGPENRLVKATLEKLQKLTGSTKNSKEIRQLLTAFEAVDSSANYEKDFSKVVINRNTKNYEILIKWSKVFLMNKSFTTFTGSTNSRALLFPMESVYESYVAKQMKKVFCPDGWDVHTQDRGHYLFTEPKKQFALRPDIVIRKDNRTIILDTKWKRLYENERNNYGISQEDMYQMYAYSKKYETSEVWLLYPINEDMRDHPPIEFYSGDNTYVRLFFVDVANIENSLKELKQRIVI</sequence>